<feature type="region of interest" description="Disordered" evidence="1">
    <location>
        <begin position="35"/>
        <end position="89"/>
    </location>
</feature>
<evidence type="ECO:0000313" key="4">
    <source>
        <dbReference type="EMBL" id="SET95510.1"/>
    </source>
</evidence>
<reference evidence="5" key="1">
    <citation type="submission" date="2016-10" db="EMBL/GenBank/DDBJ databases">
        <authorList>
            <person name="Varghese N."/>
            <person name="Submissions S."/>
        </authorList>
    </citation>
    <scope>NUCLEOTIDE SEQUENCE [LARGE SCALE GENOMIC DNA]</scope>
    <source>
        <strain evidence="5">NLAE-zl-G277</strain>
    </source>
</reference>
<sequence>MDQIKELEKYKSLYDEGAISEEEFRRLKQKLLGLKTDEEKELERQQERAKALAEIERMRAEAAGEKESAESEENEPAQTKERKDPEEQIKEARNEYKKTFDEEKAKEQARLAAIYELEQKKKQEQLAKAQKSAKAVTGFVGNVILWVLTVFFGLFAILCVLPSESLSGAIYDLTGLLCFLYAAMACPLLTKKLRENEKLAFLTRHKILWAIGFLFLWGAAIMALPV</sequence>
<feature type="transmembrane region" description="Helical" evidence="2">
    <location>
        <begin position="207"/>
        <end position="224"/>
    </location>
</feature>
<protein>
    <submittedName>
        <fullName evidence="4">Short C-terminal domain-containing protein</fullName>
    </submittedName>
</protein>
<evidence type="ECO:0000313" key="5">
    <source>
        <dbReference type="Proteomes" id="UP000198508"/>
    </source>
</evidence>
<proteinExistence type="predicted"/>
<organism evidence="4 5">
    <name type="scientific">Enterocloster lavalensis</name>
    <dbReference type="NCBI Taxonomy" id="460384"/>
    <lineage>
        <taxon>Bacteria</taxon>
        <taxon>Bacillati</taxon>
        <taxon>Bacillota</taxon>
        <taxon>Clostridia</taxon>
        <taxon>Lachnospirales</taxon>
        <taxon>Lachnospiraceae</taxon>
        <taxon>Enterocloster</taxon>
    </lineage>
</organism>
<feature type="transmembrane region" description="Helical" evidence="2">
    <location>
        <begin position="139"/>
        <end position="163"/>
    </location>
</feature>
<feature type="compositionally biased region" description="Basic and acidic residues" evidence="1">
    <location>
        <begin position="35"/>
        <end position="69"/>
    </location>
</feature>
<dbReference type="EMBL" id="FOIM01000021">
    <property type="protein sequence ID" value="SET95510.1"/>
    <property type="molecule type" value="Genomic_DNA"/>
</dbReference>
<dbReference type="STRING" id="460384.SAMN05216313_12134"/>
<dbReference type="Pfam" id="PF09851">
    <property type="entry name" value="SHOCT"/>
    <property type="match status" value="1"/>
</dbReference>
<dbReference type="Proteomes" id="UP000198508">
    <property type="component" value="Unassembled WGS sequence"/>
</dbReference>
<accession>A0A1I0IF22</accession>
<keyword evidence="5" id="KW-1185">Reference proteome</keyword>
<name>A0A1I0IF22_9FIRM</name>
<dbReference type="AlphaFoldDB" id="A0A1I0IF22"/>
<evidence type="ECO:0000259" key="3">
    <source>
        <dbReference type="Pfam" id="PF09851"/>
    </source>
</evidence>
<feature type="domain" description="SHOCT" evidence="3">
    <location>
        <begin position="6"/>
        <end position="32"/>
    </location>
</feature>
<gene>
    <name evidence="4" type="ORF">SAMN05216313_12134</name>
</gene>
<evidence type="ECO:0000256" key="1">
    <source>
        <dbReference type="SAM" id="MobiDB-lite"/>
    </source>
</evidence>
<keyword evidence="2" id="KW-1133">Transmembrane helix</keyword>
<feature type="compositionally biased region" description="Basic and acidic residues" evidence="1">
    <location>
        <begin position="78"/>
        <end position="89"/>
    </location>
</feature>
<dbReference type="InterPro" id="IPR018649">
    <property type="entry name" value="SHOCT"/>
</dbReference>
<feature type="transmembrane region" description="Helical" evidence="2">
    <location>
        <begin position="169"/>
        <end position="186"/>
    </location>
</feature>
<keyword evidence="2" id="KW-0812">Transmembrane</keyword>
<keyword evidence="2" id="KW-0472">Membrane</keyword>
<dbReference type="RefSeq" id="WP_092367005.1">
    <property type="nucleotide sequence ID" value="NZ_CATZMQ010000003.1"/>
</dbReference>
<evidence type="ECO:0000256" key="2">
    <source>
        <dbReference type="SAM" id="Phobius"/>
    </source>
</evidence>